<dbReference type="RefSeq" id="WP_170086191.1">
    <property type="nucleotide sequence ID" value="NZ_CP047971.1"/>
</dbReference>
<dbReference type="AlphaFoldDB" id="A0A6F9ECL4"/>
<dbReference type="FunFam" id="2.30.30.140:FF:000022">
    <property type="entry name" value="Hydrogenase assembly chaperone HybG"/>
    <property type="match status" value="1"/>
</dbReference>
<protein>
    <submittedName>
        <fullName evidence="2">Hydrogenase assembly chaperone hypC/hupF</fullName>
    </submittedName>
</protein>
<dbReference type="NCBIfam" id="TIGR00074">
    <property type="entry name" value="hypC_hupF"/>
    <property type="match status" value="1"/>
</dbReference>
<evidence type="ECO:0000256" key="1">
    <source>
        <dbReference type="ARBA" id="ARBA00006018"/>
    </source>
</evidence>
<dbReference type="InterPro" id="IPR001109">
    <property type="entry name" value="Hydrogenase_HupF/HypC"/>
</dbReference>
<organism evidence="2 3">
    <name type="scientific">Kyrpidia spormannii</name>
    <dbReference type="NCBI Taxonomy" id="2055160"/>
    <lineage>
        <taxon>Bacteria</taxon>
        <taxon>Bacillati</taxon>
        <taxon>Bacillota</taxon>
        <taxon>Bacilli</taxon>
        <taxon>Bacillales</taxon>
        <taxon>Alicyclobacillaceae</taxon>
        <taxon>Kyrpidia</taxon>
    </lineage>
</organism>
<evidence type="ECO:0000313" key="3">
    <source>
        <dbReference type="Proteomes" id="UP000502196"/>
    </source>
</evidence>
<dbReference type="EMBL" id="LR792683">
    <property type="protein sequence ID" value="CAB3395084.1"/>
    <property type="molecule type" value="Genomic_DNA"/>
</dbReference>
<name>A0A6F9ECL4_9BACL</name>
<accession>A0A6F9ECL4</accession>
<dbReference type="GO" id="GO:0051604">
    <property type="term" value="P:protein maturation"/>
    <property type="evidence" value="ECO:0007669"/>
    <property type="project" value="TreeGrafter"/>
</dbReference>
<dbReference type="SUPFAM" id="SSF159127">
    <property type="entry name" value="HupF/HypC-like"/>
    <property type="match status" value="1"/>
</dbReference>
<dbReference type="PROSITE" id="PS01097">
    <property type="entry name" value="HUPF_HYPC"/>
    <property type="match status" value="1"/>
</dbReference>
<reference evidence="2 3" key="1">
    <citation type="submission" date="2020-04" db="EMBL/GenBank/DDBJ databases">
        <authorList>
            <person name="Hogendoorn C."/>
        </authorList>
    </citation>
    <scope>NUCLEOTIDE SEQUENCE [LARGE SCALE GENOMIC DNA]</scope>
    <source>
        <strain evidence="2">COOX1</strain>
    </source>
</reference>
<dbReference type="Proteomes" id="UP000502196">
    <property type="component" value="Chromosome"/>
</dbReference>
<dbReference type="InterPro" id="IPR019812">
    <property type="entry name" value="Hydgase_assmbl_chp_CS"/>
</dbReference>
<dbReference type="PRINTS" id="PR00445">
    <property type="entry name" value="HUPFHYPC"/>
</dbReference>
<sequence>MCLAIPGRIVELLDEEHQYAVVDVSGVRRTINIGLLRHEGMQLGEWVLIHVGFAMSKISEEQAEEQIRLLTMLGEVAQAEEEVRGYRFEETAPSGLALGEDIPDAEERNVRS</sequence>
<proteinExistence type="inferred from homology"/>
<dbReference type="Gene3D" id="2.30.30.140">
    <property type="match status" value="1"/>
</dbReference>
<gene>
    <name evidence="2" type="ORF">COOX1_2733</name>
</gene>
<dbReference type="GO" id="GO:0005506">
    <property type="term" value="F:iron ion binding"/>
    <property type="evidence" value="ECO:0007669"/>
    <property type="project" value="TreeGrafter"/>
</dbReference>
<dbReference type="PANTHER" id="PTHR35177:SF2">
    <property type="entry name" value="HYDROGENASE MATURATION FACTOR HYBG"/>
    <property type="match status" value="1"/>
</dbReference>
<dbReference type="Pfam" id="PF01455">
    <property type="entry name" value="HupF_HypC"/>
    <property type="match status" value="1"/>
</dbReference>
<evidence type="ECO:0000313" key="2">
    <source>
        <dbReference type="EMBL" id="CAB3395084.1"/>
    </source>
</evidence>
<comment type="similarity">
    <text evidence="1">Belongs to the HupF/HypC family.</text>
</comment>
<dbReference type="GO" id="GO:1902670">
    <property type="term" value="F:carbon dioxide binding"/>
    <property type="evidence" value="ECO:0007669"/>
    <property type="project" value="TreeGrafter"/>
</dbReference>
<dbReference type="PANTHER" id="PTHR35177">
    <property type="entry name" value="HYDROGENASE MATURATION FACTOR HYBG"/>
    <property type="match status" value="1"/>
</dbReference>